<protein>
    <submittedName>
        <fullName evidence="1">Uncharacterized protein</fullName>
    </submittedName>
</protein>
<gene>
    <name evidence="1" type="ORF">MESS2_820003</name>
</gene>
<evidence type="ECO:0000313" key="2">
    <source>
        <dbReference type="Proteomes" id="UP000012062"/>
    </source>
</evidence>
<dbReference type="AlphaFoldDB" id="M5EYF5"/>
<dbReference type="Proteomes" id="UP000012062">
    <property type="component" value="Unassembled WGS sequence"/>
</dbReference>
<name>M5EYF5_9HYPH</name>
<sequence>MTMKSARLSGFMFVMRLPLAQYGNTHNI</sequence>
<proteinExistence type="predicted"/>
<keyword evidence="2" id="KW-1185">Reference proteome</keyword>
<reference evidence="1 2" key="1">
    <citation type="submission" date="2013-02" db="EMBL/GenBank/DDBJ databases">
        <authorList>
            <person name="Genoscope - CEA"/>
        </authorList>
    </citation>
    <scope>NUCLEOTIDE SEQUENCE [LARGE SCALE GENOMIC DNA]</scope>
    <source>
        <strain evidence="1 2">STM 2683</strain>
    </source>
</reference>
<accession>M5EYF5</accession>
<dbReference type="EMBL" id="CAUM01000153">
    <property type="protein sequence ID" value="CCV09063.1"/>
    <property type="molecule type" value="Genomic_DNA"/>
</dbReference>
<comment type="caution">
    <text evidence="1">The sequence shown here is derived from an EMBL/GenBank/DDBJ whole genome shotgun (WGS) entry which is preliminary data.</text>
</comment>
<organism evidence="1 2">
    <name type="scientific">Mesorhizobium metallidurans STM 2683</name>
    <dbReference type="NCBI Taxonomy" id="1297569"/>
    <lineage>
        <taxon>Bacteria</taxon>
        <taxon>Pseudomonadati</taxon>
        <taxon>Pseudomonadota</taxon>
        <taxon>Alphaproteobacteria</taxon>
        <taxon>Hyphomicrobiales</taxon>
        <taxon>Phyllobacteriaceae</taxon>
        <taxon>Mesorhizobium</taxon>
    </lineage>
</organism>
<evidence type="ECO:0000313" key="1">
    <source>
        <dbReference type="EMBL" id="CCV09063.1"/>
    </source>
</evidence>